<name>A0ABS2LC38_9CELL</name>
<sequence length="441" mass="45659">MMHDHESVVPVWTLTTGEARLPSVPLEGAMTAERLAELRGVLATLADQPITTLEQHPLPHQLDRSRGLALDAASPLAQHLSQLVTQTARTSSTVTTAPATGEALYRMVVPAKVAAQFGQGLVRPMKAATGGIHSALLGASGIKANASFIPVGGAATAGAVGGAGATAGVAVGGSAALTVAAPLVLMAVAVGFSAYADHKRQESIEHITKLLESLHEQTLDDERNELDGCRDAIDKATAILLDQGTLGVSLGLDSAVHAIGKALAAADRRLDRWRGALDALPEGKGIDVGTLSKSFPGISEDGGTFRAHLELAALAIALKQRVIVLQAVEHAQLDQGNLFENFARALKGDGQRLERLESGIAGVLVRLSALELARPHGLRAPVFTAPEVDRLLRAAHRIRALGDGVDVGGRTTDVAIEIAREKDGSVVVFPAAPAQVAPLGA</sequence>
<evidence type="ECO:0008006" key="3">
    <source>
        <dbReference type="Google" id="ProtNLM"/>
    </source>
</evidence>
<dbReference type="EMBL" id="JAFBBO010000001">
    <property type="protein sequence ID" value="MBM7477985.1"/>
    <property type="molecule type" value="Genomic_DNA"/>
</dbReference>
<dbReference type="RefSeq" id="WP_205306161.1">
    <property type="nucleotide sequence ID" value="NZ_BAAAVF010000002.1"/>
</dbReference>
<reference evidence="1 2" key="1">
    <citation type="submission" date="2021-01" db="EMBL/GenBank/DDBJ databases">
        <title>Sequencing the genomes of 1000 actinobacteria strains.</title>
        <authorList>
            <person name="Klenk H.-P."/>
        </authorList>
    </citation>
    <scope>NUCLEOTIDE SEQUENCE [LARGE SCALE GENOMIC DNA]</scope>
    <source>
        <strain evidence="1 2">DSM 46000</strain>
    </source>
</reference>
<evidence type="ECO:0000313" key="1">
    <source>
        <dbReference type="EMBL" id="MBM7477985.1"/>
    </source>
</evidence>
<gene>
    <name evidence="1" type="ORF">JOD49_000905</name>
</gene>
<organism evidence="1 2">
    <name type="scientific">Oerskovia jenensis</name>
    <dbReference type="NCBI Taxonomy" id="162169"/>
    <lineage>
        <taxon>Bacteria</taxon>
        <taxon>Bacillati</taxon>
        <taxon>Actinomycetota</taxon>
        <taxon>Actinomycetes</taxon>
        <taxon>Micrococcales</taxon>
        <taxon>Cellulomonadaceae</taxon>
        <taxon>Oerskovia</taxon>
    </lineage>
</organism>
<protein>
    <recommendedName>
        <fullName evidence="3">GGDEF domain-containing protein</fullName>
    </recommendedName>
</protein>
<comment type="caution">
    <text evidence="1">The sequence shown here is derived from an EMBL/GenBank/DDBJ whole genome shotgun (WGS) entry which is preliminary data.</text>
</comment>
<dbReference type="Proteomes" id="UP000698059">
    <property type="component" value="Unassembled WGS sequence"/>
</dbReference>
<proteinExistence type="predicted"/>
<keyword evidence="2" id="KW-1185">Reference proteome</keyword>
<evidence type="ECO:0000313" key="2">
    <source>
        <dbReference type="Proteomes" id="UP000698059"/>
    </source>
</evidence>
<accession>A0ABS2LC38</accession>